<proteinExistence type="predicted"/>
<accession>A0A9D5HHS0</accession>
<protein>
    <recommendedName>
        <fullName evidence="3">Succinate dehydrogenase subunit 5, mitochondrial</fullName>
    </recommendedName>
</protein>
<sequence length="497" mass="56137">MAAAILRSLSSSAARRIVLLSRPIFSTISSKALFHRHRLSPSSPSFRPISDCGIPFSLSFKRSFSADVKHLPAFTDPDVEAAFKDLMAMSWDEIPDSVLASTKKALSKTTDDKAGQEALANVFRAAEASVEFGGVLVSLRMALDDLCGLTGENVDRLPDYLEDAMKAAYKRYMAYLDAFGPDEVFLKKKVETELGTKMIHLKMRCNGIGSEWGKVTLLVICSKKADNVLMNSTTKRVRPTDLDCNSSKIRIFMAAELKGEHCHKECQEILNKHEKNHCERMHFEREGEEGEKQEEKSPFLFGKQSCKHWARSEQGYFKVLDRLKEKKHTMDDELGIPLLGAEHDESPHVIVHVDPKTPPEANDSDHSEIPLAASWWRSRFHALMTTFYLIWIGAVGRVFRSDEAPHDNDNDNDHDEDNEGPPLVIEAADAETVPPLLDVLEADDSDHSEIPPAVSWWRSRFHALMTTFYLICIRVGWVFSSLRFLIRQFPVLLDIYS</sequence>
<dbReference type="InterPro" id="IPR025397">
    <property type="entry name" value="SDH5"/>
</dbReference>
<evidence type="ECO:0000313" key="2">
    <source>
        <dbReference type="Proteomes" id="UP001085076"/>
    </source>
</evidence>
<evidence type="ECO:0008006" key="3">
    <source>
        <dbReference type="Google" id="ProtNLM"/>
    </source>
</evidence>
<organism evidence="1 2">
    <name type="scientific">Dioscorea zingiberensis</name>
    <dbReference type="NCBI Taxonomy" id="325984"/>
    <lineage>
        <taxon>Eukaryota</taxon>
        <taxon>Viridiplantae</taxon>
        <taxon>Streptophyta</taxon>
        <taxon>Embryophyta</taxon>
        <taxon>Tracheophyta</taxon>
        <taxon>Spermatophyta</taxon>
        <taxon>Magnoliopsida</taxon>
        <taxon>Liliopsida</taxon>
        <taxon>Dioscoreales</taxon>
        <taxon>Dioscoreaceae</taxon>
        <taxon>Dioscorea</taxon>
    </lineage>
</organism>
<dbReference type="PANTHER" id="PTHR36139:SF1">
    <property type="entry name" value="SUCCINATE DEHYDROGENASE SUBUNIT 5, MITOCHONDRIAL"/>
    <property type="match status" value="1"/>
</dbReference>
<dbReference type="OrthoDB" id="1910373at2759"/>
<reference evidence="1" key="2">
    <citation type="journal article" date="2022" name="Hortic Res">
        <title>The genome of Dioscorea zingiberensis sheds light on the biosynthesis, origin and evolution of the medicinally important diosgenin saponins.</title>
        <authorList>
            <person name="Li Y."/>
            <person name="Tan C."/>
            <person name="Li Z."/>
            <person name="Guo J."/>
            <person name="Li S."/>
            <person name="Chen X."/>
            <person name="Wang C."/>
            <person name="Dai X."/>
            <person name="Yang H."/>
            <person name="Song W."/>
            <person name="Hou L."/>
            <person name="Xu J."/>
            <person name="Tong Z."/>
            <person name="Xu A."/>
            <person name="Yuan X."/>
            <person name="Wang W."/>
            <person name="Yang Q."/>
            <person name="Chen L."/>
            <person name="Sun Z."/>
            <person name="Wang K."/>
            <person name="Pan B."/>
            <person name="Chen J."/>
            <person name="Bao Y."/>
            <person name="Liu F."/>
            <person name="Qi X."/>
            <person name="Gang D.R."/>
            <person name="Wen J."/>
            <person name="Li J."/>
        </authorList>
    </citation>
    <scope>NUCLEOTIDE SEQUENCE</scope>
    <source>
        <strain evidence="1">Dzin_1.0</strain>
    </source>
</reference>
<dbReference type="PANTHER" id="PTHR36139">
    <property type="entry name" value="SUCCINATE DEHYDROGENASE SUBUNIT 5, MITOCHONDRIAL"/>
    <property type="match status" value="1"/>
</dbReference>
<reference evidence="1" key="1">
    <citation type="submission" date="2021-03" db="EMBL/GenBank/DDBJ databases">
        <authorList>
            <person name="Li Z."/>
            <person name="Yang C."/>
        </authorList>
    </citation>
    <scope>NUCLEOTIDE SEQUENCE</scope>
    <source>
        <strain evidence="1">Dzin_1.0</strain>
        <tissue evidence="1">Leaf</tissue>
    </source>
</reference>
<comment type="caution">
    <text evidence="1">The sequence shown here is derived from an EMBL/GenBank/DDBJ whole genome shotgun (WGS) entry which is preliminary data.</text>
</comment>
<dbReference type="GO" id="GO:0045273">
    <property type="term" value="C:respiratory chain complex II (succinate dehydrogenase)"/>
    <property type="evidence" value="ECO:0007669"/>
    <property type="project" value="InterPro"/>
</dbReference>
<name>A0A9D5HHS0_9LILI</name>
<dbReference type="Proteomes" id="UP001085076">
    <property type="component" value="Miscellaneous, Linkage group lg03"/>
</dbReference>
<dbReference type="AlphaFoldDB" id="A0A9D5HHS0"/>
<keyword evidence="2" id="KW-1185">Reference proteome</keyword>
<dbReference type="GO" id="GO:0006099">
    <property type="term" value="P:tricarboxylic acid cycle"/>
    <property type="evidence" value="ECO:0007669"/>
    <property type="project" value="InterPro"/>
</dbReference>
<dbReference type="EMBL" id="JAGGNH010000003">
    <property type="protein sequence ID" value="KAJ0976622.1"/>
    <property type="molecule type" value="Genomic_DNA"/>
</dbReference>
<evidence type="ECO:0000313" key="1">
    <source>
        <dbReference type="EMBL" id="KAJ0976622.1"/>
    </source>
</evidence>
<gene>
    <name evidence="1" type="ORF">J5N97_012096</name>
</gene>
<dbReference type="Pfam" id="PF14290">
    <property type="entry name" value="SDH5_plant"/>
    <property type="match status" value="1"/>
</dbReference>